<name>A0ABQ8FYE1_9PEZI</name>
<sequence length="239" mass="25729">MLRANAPRMTPLNTIPSGCLLHAYRRADQLAAWRVRLPHMAPNQPFLLAPRQPQSAYRSLSPYPYETQLTKQAYNEGGSSPLLAMVTESITIGDDELPDEYFAEGHPVERLGALLKTHGLNSIMSEDSPQHRDGAVHAGSAGTVSYPTTILPETVSAASSSAGIVGLPNFSTSSDTSCLLSAAHKHALLVSMDTEKCVGHPITAETAKYKTISINAMAGMEFAMYDPLDQEAADCLNFI</sequence>
<proteinExistence type="predicted"/>
<dbReference type="EMBL" id="JAGTJR010000046">
    <property type="protein sequence ID" value="KAH7030020.1"/>
    <property type="molecule type" value="Genomic_DNA"/>
</dbReference>
<keyword evidence="2" id="KW-1185">Reference proteome</keyword>
<dbReference type="Proteomes" id="UP000774617">
    <property type="component" value="Unassembled WGS sequence"/>
</dbReference>
<gene>
    <name evidence="1" type="ORF">B0J12DRAFT_704338</name>
</gene>
<organism evidence="1 2">
    <name type="scientific">Macrophomina phaseolina</name>
    <dbReference type="NCBI Taxonomy" id="35725"/>
    <lineage>
        <taxon>Eukaryota</taxon>
        <taxon>Fungi</taxon>
        <taxon>Dikarya</taxon>
        <taxon>Ascomycota</taxon>
        <taxon>Pezizomycotina</taxon>
        <taxon>Dothideomycetes</taxon>
        <taxon>Dothideomycetes incertae sedis</taxon>
        <taxon>Botryosphaeriales</taxon>
        <taxon>Botryosphaeriaceae</taxon>
        <taxon>Macrophomina</taxon>
    </lineage>
</organism>
<comment type="caution">
    <text evidence="1">The sequence shown here is derived from an EMBL/GenBank/DDBJ whole genome shotgun (WGS) entry which is preliminary data.</text>
</comment>
<evidence type="ECO:0000313" key="1">
    <source>
        <dbReference type="EMBL" id="KAH7030020.1"/>
    </source>
</evidence>
<accession>A0ABQ8FYE1</accession>
<reference evidence="1 2" key="1">
    <citation type="journal article" date="2021" name="Nat. Commun.">
        <title>Genetic determinants of endophytism in the Arabidopsis root mycobiome.</title>
        <authorList>
            <person name="Mesny F."/>
            <person name="Miyauchi S."/>
            <person name="Thiergart T."/>
            <person name="Pickel B."/>
            <person name="Atanasova L."/>
            <person name="Karlsson M."/>
            <person name="Huettel B."/>
            <person name="Barry K.W."/>
            <person name="Haridas S."/>
            <person name="Chen C."/>
            <person name="Bauer D."/>
            <person name="Andreopoulos W."/>
            <person name="Pangilinan J."/>
            <person name="LaButti K."/>
            <person name="Riley R."/>
            <person name="Lipzen A."/>
            <person name="Clum A."/>
            <person name="Drula E."/>
            <person name="Henrissat B."/>
            <person name="Kohler A."/>
            <person name="Grigoriev I.V."/>
            <person name="Martin F.M."/>
            <person name="Hacquard S."/>
        </authorList>
    </citation>
    <scope>NUCLEOTIDE SEQUENCE [LARGE SCALE GENOMIC DNA]</scope>
    <source>
        <strain evidence="1 2">MPI-SDFR-AT-0080</strain>
    </source>
</reference>
<evidence type="ECO:0000313" key="2">
    <source>
        <dbReference type="Proteomes" id="UP000774617"/>
    </source>
</evidence>
<protein>
    <submittedName>
        <fullName evidence="1">Uncharacterized protein</fullName>
    </submittedName>
</protein>